<keyword evidence="3" id="KW-1185">Reference proteome</keyword>
<gene>
    <name evidence="2" type="ORF">IV203_011633</name>
</gene>
<evidence type="ECO:0000256" key="1">
    <source>
        <dbReference type="SAM" id="MobiDB-lite"/>
    </source>
</evidence>
<reference evidence="2" key="2">
    <citation type="submission" date="2021-04" db="EMBL/GenBank/DDBJ databases">
        <authorList>
            <person name="Podell S."/>
        </authorList>
    </citation>
    <scope>NUCLEOTIDE SEQUENCE</scope>
    <source>
        <strain evidence="2">Hildebrandi</strain>
    </source>
</reference>
<protein>
    <submittedName>
        <fullName evidence="2">Uncharacterized protein</fullName>
    </submittedName>
</protein>
<evidence type="ECO:0000313" key="2">
    <source>
        <dbReference type="EMBL" id="KAG7349036.1"/>
    </source>
</evidence>
<reference evidence="2" key="1">
    <citation type="journal article" date="2021" name="Sci. Rep.">
        <title>Diploid genomic architecture of Nitzschia inconspicua, an elite biomass production diatom.</title>
        <authorList>
            <person name="Oliver A."/>
            <person name="Podell S."/>
            <person name="Pinowska A."/>
            <person name="Traller J.C."/>
            <person name="Smith S.R."/>
            <person name="McClure R."/>
            <person name="Beliaev A."/>
            <person name="Bohutskyi P."/>
            <person name="Hill E.A."/>
            <person name="Rabines A."/>
            <person name="Zheng H."/>
            <person name="Allen L.Z."/>
            <person name="Kuo A."/>
            <person name="Grigoriev I.V."/>
            <person name="Allen A.E."/>
            <person name="Hazlebeck D."/>
            <person name="Allen E.E."/>
        </authorList>
    </citation>
    <scope>NUCLEOTIDE SEQUENCE</scope>
    <source>
        <strain evidence="2">Hildebrandi</strain>
    </source>
</reference>
<name>A0A9K3KT46_9STRA</name>
<feature type="region of interest" description="Disordered" evidence="1">
    <location>
        <begin position="432"/>
        <end position="472"/>
    </location>
</feature>
<accession>A0A9K3KT46</accession>
<organism evidence="2 3">
    <name type="scientific">Nitzschia inconspicua</name>
    <dbReference type="NCBI Taxonomy" id="303405"/>
    <lineage>
        <taxon>Eukaryota</taxon>
        <taxon>Sar</taxon>
        <taxon>Stramenopiles</taxon>
        <taxon>Ochrophyta</taxon>
        <taxon>Bacillariophyta</taxon>
        <taxon>Bacillariophyceae</taxon>
        <taxon>Bacillariophycidae</taxon>
        <taxon>Bacillariales</taxon>
        <taxon>Bacillariaceae</taxon>
        <taxon>Nitzschia</taxon>
    </lineage>
</organism>
<sequence length="472" mass="52718">MSPNKRAKTTKEAAKKGAPLGKIEFEAGFFMLKEIQRVIAFRAYESVVTLGDSFSQKQLEQMAFEKYHGTGGDSIGLAEKFMKGIEMFEGIYEDTVNDMTSQNERVLKFLLHCKEGKKIISNQDPRFKGINMASLTCKKLTDRSLLAGRTIIEMGREVEASGRKIQAFVAKSTKYKDPHNKVSGEQWEDFLKFCRFKMYYLAVAEAEAKRSMDAKKKVVAEATSADGDDDDIVIESVTPGDAPLPETLTEDEEAARIKEWTHAYTFTGYMAWALWGHIPMPGLEYVKATCFEIHDSTDNTATAGRLATRKKAAKEASKIRVAAPIGEQRGVHRGETAAIMQAKSMDVAAAALTRLTSSYSFDSKLKRLQLMIDEANSDIVETSPTVMRHFQNGYINHETSYIQFPPYKQWWDARQKKAELLAKVEALHAPAAGMEEVSSVTLPSSVAMPQEEKEEEEEATTDHSTDSTQPQP</sequence>
<comment type="caution">
    <text evidence="2">The sequence shown here is derived from an EMBL/GenBank/DDBJ whole genome shotgun (WGS) entry which is preliminary data.</text>
</comment>
<dbReference type="AlphaFoldDB" id="A0A9K3KT46"/>
<dbReference type="OrthoDB" id="56253at2759"/>
<dbReference type="EMBL" id="JAGRRH010000019">
    <property type="protein sequence ID" value="KAG7349036.1"/>
    <property type="molecule type" value="Genomic_DNA"/>
</dbReference>
<evidence type="ECO:0000313" key="3">
    <source>
        <dbReference type="Proteomes" id="UP000693970"/>
    </source>
</evidence>
<proteinExistence type="predicted"/>
<dbReference type="Proteomes" id="UP000693970">
    <property type="component" value="Unassembled WGS sequence"/>
</dbReference>